<keyword evidence="2" id="KW-0732">Signal</keyword>
<feature type="chain" id="PRO_5046675344" description="Lipoprotein" evidence="2">
    <location>
        <begin position="23"/>
        <end position="187"/>
    </location>
</feature>
<reference evidence="4" key="1">
    <citation type="journal article" date="2019" name="Int. J. Syst. Evol. Microbiol.">
        <title>The Global Catalogue of Microorganisms (GCM) 10K type strain sequencing project: providing services to taxonomists for standard genome sequencing and annotation.</title>
        <authorList>
            <consortium name="The Broad Institute Genomics Platform"/>
            <consortium name="The Broad Institute Genome Sequencing Center for Infectious Disease"/>
            <person name="Wu L."/>
            <person name="Ma J."/>
        </authorList>
    </citation>
    <scope>NUCLEOTIDE SEQUENCE [LARGE SCALE GENOMIC DNA]</scope>
    <source>
        <strain evidence="4">CGMCC 4.7382</strain>
    </source>
</reference>
<evidence type="ECO:0008006" key="5">
    <source>
        <dbReference type="Google" id="ProtNLM"/>
    </source>
</evidence>
<evidence type="ECO:0000313" key="4">
    <source>
        <dbReference type="Proteomes" id="UP001596540"/>
    </source>
</evidence>
<organism evidence="3 4">
    <name type="scientific">Marinactinospora rubrisoli</name>
    <dbReference type="NCBI Taxonomy" id="2715399"/>
    <lineage>
        <taxon>Bacteria</taxon>
        <taxon>Bacillati</taxon>
        <taxon>Actinomycetota</taxon>
        <taxon>Actinomycetes</taxon>
        <taxon>Streptosporangiales</taxon>
        <taxon>Nocardiopsidaceae</taxon>
        <taxon>Marinactinospora</taxon>
    </lineage>
</organism>
<evidence type="ECO:0000256" key="2">
    <source>
        <dbReference type="SAM" id="SignalP"/>
    </source>
</evidence>
<gene>
    <name evidence="3" type="ORF">ACFQRF_16505</name>
</gene>
<dbReference type="RefSeq" id="WP_379871985.1">
    <property type="nucleotide sequence ID" value="NZ_JBHTBH010000007.1"/>
</dbReference>
<dbReference type="EMBL" id="JBHTBH010000007">
    <property type="protein sequence ID" value="MFC7329338.1"/>
    <property type="molecule type" value="Genomic_DNA"/>
</dbReference>
<name>A0ABW2KIU3_9ACTN</name>
<dbReference type="PROSITE" id="PS51257">
    <property type="entry name" value="PROKAR_LIPOPROTEIN"/>
    <property type="match status" value="1"/>
</dbReference>
<dbReference type="Proteomes" id="UP001596540">
    <property type="component" value="Unassembled WGS sequence"/>
</dbReference>
<comment type="caution">
    <text evidence="3">The sequence shown here is derived from an EMBL/GenBank/DDBJ whole genome shotgun (WGS) entry which is preliminary data.</text>
</comment>
<feature type="signal peptide" evidence="2">
    <location>
        <begin position="1"/>
        <end position="22"/>
    </location>
</feature>
<feature type="compositionally biased region" description="Low complexity" evidence="1">
    <location>
        <begin position="31"/>
        <end position="55"/>
    </location>
</feature>
<accession>A0ABW2KIU3</accession>
<evidence type="ECO:0000256" key="1">
    <source>
        <dbReference type="SAM" id="MobiDB-lite"/>
    </source>
</evidence>
<feature type="region of interest" description="Disordered" evidence="1">
    <location>
        <begin position="24"/>
        <end position="68"/>
    </location>
</feature>
<protein>
    <recommendedName>
        <fullName evidence="5">Lipoprotein</fullName>
    </recommendedName>
</protein>
<keyword evidence="4" id="KW-1185">Reference proteome</keyword>
<sequence length="187" mass="19601">MSTARAAAVAAFCLALITGCGGQSVEPRSPGSGHHASASPEAPSASAPPDSGPHGRPTPPTAGGSEPFVYNLYRGERGREDREPEGLTASEFTTFTGLEWASWSADAATASGEVRGTWCLPDCQENPYQVTVVLSEPRTVHGTVFFTRYEVTDAPGMPDHQLELLEQVDGGRLMLPADEAEPSAATS</sequence>
<evidence type="ECO:0000313" key="3">
    <source>
        <dbReference type="EMBL" id="MFC7329338.1"/>
    </source>
</evidence>
<proteinExistence type="predicted"/>